<name>A0ABY8NIL2_9GAMM</name>
<keyword evidence="2" id="KW-1185">Reference proteome</keyword>
<organism evidence="1 2">
    <name type="scientific">Microbulbifer bruguierae</name>
    <dbReference type="NCBI Taxonomy" id="3029061"/>
    <lineage>
        <taxon>Bacteria</taxon>
        <taxon>Pseudomonadati</taxon>
        <taxon>Pseudomonadota</taxon>
        <taxon>Gammaproteobacteria</taxon>
        <taxon>Cellvibrionales</taxon>
        <taxon>Microbulbiferaceae</taxon>
        <taxon>Microbulbifer</taxon>
    </lineage>
</organism>
<gene>
    <name evidence="1" type="ORF">PVT68_09070</name>
</gene>
<sequence length="167" mass="19119">MIERDHLANVAREDLGAVIGKNTNLPILKYVGEDFIVVSISSEVDLVEMARGHNIVAADVHFCDDTESKYFVGLDLVYLEGWNVDSRSLWDRAKSESPDVYDLIVYTHWEVTKDANKGWSGYSKLGFDLHESPRDVCIRLRYFDMVRVVYSNEIKISGDEIQELLSR</sequence>
<proteinExistence type="predicted"/>
<protein>
    <submittedName>
        <fullName evidence="1">Uncharacterized protein</fullName>
    </submittedName>
</protein>
<evidence type="ECO:0000313" key="1">
    <source>
        <dbReference type="EMBL" id="WGL18432.1"/>
    </source>
</evidence>
<evidence type="ECO:0000313" key="2">
    <source>
        <dbReference type="Proteomes" id="UP001236500"/>
    </source>
</evidence>
<dbReference type="RefSeq" id="WP_280322420.1">
    <property type="nucleotide sequence ID" value="NZ_CP118605.1"/>
</dbReference>
<dbReference type="Proteomes" id="UP001236500">
    <property type="component" value="Chromosome"/>
</dbReference>
<accession>A0ABY8NIL2</accession>
<reference evidence="1 2" key="1">
    <citation type="submission" date="2023-02" db="EMBL/GenBank/DDBJ databases">
        <title>Description and genomic characterization of Microbulbifer bruguierae sp. nov., isolated from the sediment of mangrove plant Bruguiera sexangula.</title>
        <authorList>
            <person name="Long M."/>
        </authorList>
    </citation>
    <scope>NUCLEOTIDE SEQUENCE [LARGE SCALE GENOMIC DNA]</scope>
    <source>
        <strain evidence="1 2">H12</strain>
    </source>
</reference>
<dbReference type="EMBL" id="CP118605">
    <property type="protein sequence ID" value="WGL18432.1"/>
    <property type="molecule type" value="Genomic_DNA"/>
</dbReference>